<feature type="compositionally biased region" description="Low complexity" evidence="1">
    <location>
        <begin position="1"/>
        <end position="20"/>
    </location>
</feature>
<reference evidence="2 3" key="1">
    <citation type="submission" date="2023-02" db="EMBL/GenBank/DDBJ databases">
        <title>Streptomyces sp. SCA4-21 with antifungal activity against Fusarium oxysporum f. sp. cubense, Streptomyces sp. SCA2-17 with antifungal activity against Fusarium oxysporum f. sp. cubense.</title>
        <authorList>
            <person name="Qi D."/>
        </authorList>
    </citation>
    <scope>NUCLEOTIDE SEQUENCE [LARGE SCALE GENOMIC DNA]</scope>
    <source>
        <strain evidence="2 3">SCA4-21</strain>
    </source>
</reference>
<sequence length="139" mass="14973">MGQEEAAGQNAGDAAEAAGHGQDERTADISFASSLRASDLRFLHEPQARVTFHGTPGRRSTSRSVRRNLPERVRARVAYQDVDIAYTLATKFTGGPHDSTERRTLGDPAPDSGDAARDADGPADRERTDSAREQHTNGT</sequence>
<dbReference type="RefSeq" id="WP_311039274.1">
    <property type="nucleotide sequence ID" value="NZ_CP117522.1"/>
</dbReference>
<proteinExistence type="predicted"/>
<feature type="region of interest" description="Disordered" evidence="1">
    <location>
        <begin position="43"/>
        <end position="71"/>
    </location>
</feature>
<evidence type="ECO:0000256" key="1">
    <source>
        <dbReference type="SAM" id="MobiDB-lite"/>
    </source>
</evidence>
<name>A0ABY9VG39_9ACTN</name>
<gene>
    <name evidence="2" type="ORF">PS467_39150</name>
</gene>
<dbReference type="Proteomes" id="UP001305606">
    <property type="component" value="Chromosome"/>
</dbReference>
<feature type="compositionally biased region" description="Basic and acidic residues" evidence="1">
    <location>
        <begin position="114"/>
        <end position="139"/>
    </location>
</feature>
<evidence type="ECO:0000313" key="2">
    <source>
        <dbReference type="EMBL" id="WNF00930.1"/>
    </source>
</evidence>
<evidence type="ECO:0000313" key="3">
    <source>
        <dbReference type="Proteomes" id="UP001305606"/>
    </source>
</evidence>
<accession>A0ABY9VG39</accession>
<protein>
    <submittedName>
        <fullName evidence="2">Uncharacterized protein</fullName>
    </submittedName>
</protein>
<keyword evidence="3" id="KW-1185">Reference proteome</keyword>
<dbReference type="EMBL" id="CP117522">
    <property type="protein sequence ID" value="WNF00930.1"/>
    <property type="molecule type" value="Genomic_DNA"/>
</dbReference>
<feature type="region of interest" description="Disordered" evidence="1">
    <location>
        <begin position="89"/>
        <end position="139"/>
    </location>
</feature>
<feature type="region of interest" description="Disordered" evidence="1">
    <location>
        <begin position="1"/>
        <end position="30"/>
    </location>
</feature>
<organism evidence="2 3">
    <name type="scientific">Streptomyces luomodiensis</name>
    <dbReference type="NCBI Taxonomy" id="3026192"/>
    <lineage>
        <taxon>Bacteria</taxon>
        <taxon>Bacillati</taxon>
        <taxon>Actinomycetota</taxon>
        <taxon>Actinomycetes</taxon>
        <taxon>Kitasatosporales</taxon>
        <taxon>Streptomycetaceae</taxon>
        <taxon>Streptomyces</taxon>
    </lineage>
</organism>